<protein>
    <submittedName>
        <fullName evidence="1">Uncharacterized protein</fullName>
    </submittedName>
</protein>
<reference evidence="1" key="2">
    <citation type="journal article" date="2022" name="New Phytol.">
        <title>Evolutionary transition to the ectomycorrhizal habit in the genomes of a hyperdiverse lineage of mushroom-forming fungi.</title>
        <authorList>
            <person name="Looney B."/>
            <person name="Miyauchi S."/>
            <person name="Morin E."/>
            <person name="Drula E."/>
            <person name="Courty P.E."/>
            <person name="Kohler A."/>
            <person name="Kuo A."/>
            <person name="LaButti K."/>
            <person name="Pangilinan J."/>
            <person name="Lipzen A."/>
            <person name="Riley R."/>
            <person name="Andreopoulos W."/>
            <person name="He G."/>
            <person name="Johnson J."/>
            <person name="Nolan M."/>
            <person name="Tritt A."/>
            <person name="Barry K.W."/>
            <person name="Grigoriev I.V."/>
            <person name="Nagy L.G."/>
            <person name="Hibbett D."/>
            <person name="Henrissat B."/>
            <person name="Matheny P.B."/>
            <person name="Labbe J."/>
            <person name="Martin F.M."/>
        </authorList>
    </citation>
    <scope>NUCLEOTIDE SEQUENCE</scope>
    <source>
        <strain evidence="1">HHB10654</strain>
    </source>
</reference>
<sequence length="214" mass="24392">LEMALPAGLPTHEHFVTKKWSRLDQVFCSEATTDLFVSCETLPDRRGPATDHVPIASVLDLALAQCESDPMPNFRMVDWDAFRKDLKARLDAAGPAQLIVDRTHFTRACSQVTSILQATIAAQVPHSRINIHTRRWWTKELSQLRTKEHRLCHLSYRFRDFPDHPSHAALKDAKKAYISAIKAAKQQHWQDWLENATDPDIWTANKYISTPAGD</sequence>
<feature type="non-terminal residue" evidence="1">
    <location>
        <position position="214"/>
    </location>
</feature>
<name>A0ACB8SMB2_9AGAM</name>
<evidence type="ECO:0000313" key="2">
    <source>
        <dbReference type="Proteomes" id="UP000814140"/>
    </source>
</evidence>
<accession>A0ACB8SMB2</accession>
<dbReference type="EMBL" id="MU277244">
    <property type="protein sequence ID" value="KAI0057649.1"/>
    <property type="molecule type" value="Genomic_DNA"/>
</dbReference>
<dbReference type="Proteomes" id="UP000814140">
    <property type="component" value="Unassembled WGS sequence"/>
</dbReference>
<reference evidence="1" key="1">
    <citation type="submission" date="2021-03" db="EMBL/GenBank/DDBJ databases">
        <authorList>
            <consortium name="DOE Joint Genome Institute"/>
            <person name="Ahrendt S."/>
            <person name="Looney B.P."/>
            <person name="Miyauchi S."/>
            <person name="Morin E."/>
            <person name="Drula E."/>
            <person name="Courty P.E."/>
            <person name="Chicoki N."/>
            <person name="Fauchery L."/>
            <person name="Kohler A."/>
            <person name="Kuo A."/>
            <person name="Labutti K."/>
            <person name="Pangilinan J."/>
            <person name="Lipzen A."/>
            <person name="Riley R."/>
            <person name="Andreopoulos W."/>
            <person name="He G."/>
            <person name="Johnson J."/>
            <person name="Barry K.W."/>
            <person name="Grigoriev I.V."/>
            <person name="Nagy L."/>
            <person name="Hibbett D."/>
            <person name="Henrissat B."/>
            <person name="Matheny P.B."/>
            <person name="Labbe J."/>
            <person name="Martin F."/>
        </authorList>
    </citation>
    <scope>NUCLEOTIDE SEQUENCE</scope>
    <source>
        <strain evidence="1">HHB10654</strain>
    </source>
</reference>
<evidence type="ECO:0000313" key="1">
    <source>
        <dbReference type="EMBL" id="KAI0057649.1"/>
    </source>
</evidence>
<keyword evidence="2" id="KW-1185">Reference proteome</keyword>
<organism evidence="1 2">
    <name type="scientific">Artomyces pyxidatus</name>
    <dbReference type="NCBI Taxonomy" id="48021"/>
    <lineage>
        <taxon>Eukaryota</taxon>
        <taxon>Fungi</taxon>
        <taxon>Dikarya</taxon>
        <taxon>Basidiomycota</taxon>
        <taxon>Agaricomycotina</taxon>
        <taxon>Agaricomycetes</taxon>
        <taxon>Russulales</taxon>
        <taxon>Auriscalpiaceae</taxon>
        <taxon>Artomyces</taxon>
    </lineage>
</organism>
<proteinExistence type="predicted"/>
<feature type="non-terminal residue" evidence="1">
    <location>
        <position position="1"/>
    </location>
</feature>
<comment type="caution">
    <text evidence="1">The sequence shown here is derived from an EMBL/GenBank/DDBJ whole genome shotgun (WGS) entry which is preliminary data.</text>
</comment>
<gene>
    <name evidence="1" type="ORF">BV25DRAFT_1767147</name>
</gene>